<protein>
    <recommendedName>
        <fullName evidence="5">MarR family transcriptional regulator</fullName>
    </recommendedName>
</protein>
<dbReference type="AlphaFoldDB" id="A0AAX3A5B9"/>
<reference evidence="1" key="2">
    <citation type="submission" date="2020-02" db="EMBL/GenBank/DDBJ databases">
        <authorList>
            <person name="Matsumoto Y."/>
            <person name="Motooka D."/>
            <person name="Nakamura S."/>
        </authorList>
    </citation>
    <scope>NUCLEOTIDE SEQUENCE</scope>
    <source>
        <strain evidence="1">JCM 15653</strain>
    </source>
</reference>
<reference evidence="1 3" key="1">
    <citation type="journal article" date="2019" name="Emerg. Microbes Infect.">
        <title>Comprehensive subspecies identification of 175 nontuberculous mycobacteria species based on 7547 genomic profiles.</title>
        <authorList>
            <person name="Matsumoto Y."/>
            <person name="Kinjo T."/>
            <person name="Motooka D."/>
            <person name="Nabeya D."/>
            <person name="Jung N."/>
            <person name="Uechi K."/>
            <person name="Horii T."/>
            <person name="Iida T."/>
            <person name="Fujita J."/>
            <person name="Nakamura S."/>
        </authorList>
    </citation>
    <scope>NUCLEOTIDE SEQUENCE [LARGE SCALE GENOMIC DNA]</scope>
    <source>
        <strain evidence="1 3">JCM 15653</strain>
    </source>
</reference>
<dbReference type="EMBL" id="AP022579">
    <property type="protein sequence ID" value="BBX92728.1"/>
    <property type="molecule type" value="Genomic_DNA"/>
</dbReference>
<dbReference type="Gene3D" id="3.30.450.410">
    <property type="match status" value="1"/>
</dbReference>
<dbReference type="InterPro" id="IPR053717">
    <property type="entry name" value="MerB_lyase_sf"/>
</dbReference>
<evidence type="ECO:0008006" key="5">
    <source>
        <dbReference type="Google" id="ProtNLM"/>
    </source>
</evidence>
<dbReference type="InterPro" id="IPR036390">
    <property type="entry name" value="WH_DNA-bd_sf"/>
</dbReference>
<evidence type="ECO:0000313" key="2">
    <source>
        <dbReference type="EMBL" id="UNC02686.1"/>
    </source>
</evidence>
<dbReference type="RefSeq" id="WP_133118335.1">
    <property type="nucleotide sequence ID" value="NZ_AP022579.1"/>
</dbReference>
<keyword evidence="3" id="KW-1185">Reference proteome</keyword>
<sequence length="197" mass="21159">MLVAEMHSPLGVPDFVALVGGQSWLDSRLSANVPPVLSAIDCTVLSALAAGRPLSVASLTRRLEWQLEQVERTVRRLQQLGAVVVSPSGAVRAAPGMRPAGSLYAIEAKVKNWQRAVIQGRGYRTWADNYVVVLGESGPKAAERARSAVIADGAGLYNESGWVVRPRKRVPSGPRRTLGFEYLFAALASDPSLGRDE</sequence>
<reference evidence="2 4" key="3">
    <citation type="journal article" date="2022" name="BMC Genomics">
        <title>Comparative genome analysis of mycobacteria focusing on tRNA and non-coding RNA.</title>
        <authorList>
            <person name="Behra P.R.K."/>
            <person name="Pettersson B.M.F."/>
            <person name="Ramesh M."/>
            <person name="Das S."/>
            <person name="Dasgupta S."/>
            <person name="Kirsebom L.A."/>
        </authorList>
    </citation>
    <scope>NUCLEOTIDE SEQUENCE [LARGE SCALE GENOMIC DNA]</scope>
    <source>
        <strain evidence="2 4">DSM 44677</strain>
    </source>
</reference>
<dbReference type="SUPFAM" id="SSF46785">
    <property type="entry name" value="Winged helix' DNA-binding domain"/>
    <property type="match status" value="1"/>
</dbReference>
<organism evidence="2 4">
    <name type="scientific">Mycolicibacterium boenickei</name>
    <dbReference type="NCBI Taxonomy" id="146017"/>
    <lineage>
        <taxon>Bacteria</taxon>
        <taxon>Bacillati</taxon>
        <taxon>Actinomycetota</taxon>
        <taxon>Actinomycetes</taxon>
        <taxon>Mycobacteriales</taxon>
        <taxon>Mycobacteriaceae</taxon>
        <taxon>Mycolicibacterium</taxon>
    </lineage>
</organism>
<name>A0AAX3A5B9_9MYCO</name>
<accession>A0AAX3A5B9</accession>
<dbReference type="Proteomes" id="UP000466683">
    <property type="component" value="Chromosome"/>
</dbReference>
<evidence type="ECO:0000313" key="3">
    <source>
        <dbReference type="Proteomes" id="UP000466683"/>
    </source>
</evidence>
<proteinExistence type="predicted"/>
<dbReference type="Proteomes" id="UP001162885">
    <property type="component" value="Chromosome"/>
</dbReference>
<evidence type="ECO:0000313" key="1">
    <source>
        <dbReference type="EMBL" id="BBX92728.1"/>
    </source>
</evidence>
<dbReference type="EMBL" id="CP060016">
    <property type="protein sequence ID" value="UNC02686.1"/>
    <property type="molecule type" value="Genomic_DNA"/>
</dbReference>
<gene>
    <name evidence="2" type="ORF">H5U98_15730</name>
    <name evidence="1" type="ORF">MBOE_43770</name>
</gene>
<evidence type="ECO:0000313" key="4">
    <source>
        <dbReference type="Proteomes" id="UP001162885"/>
    </source>
</evidence>